<proteinExistence type="predicted"/>
<gene>
    <name evidence="2" type="ORF">JZ751_023663</name>
</gene>
<feature type="non-terminal residue" evidence="2">
    <location>
        <position position="1"/>
    </location>
</feature>
<keyword evidence="3" id="KW-1185">Reference proteome</keyword>
<dbReference type="CDD" id="cd23767">
    <property type="entry name" value="IQCD"/>
    <property type="match status" value="1"/>
</dbReference>
<reference evidence="2" key="1">
    <citation type="thesis" date="2021" institute="BYU ScholarsArchive" country="Provo, UT, USA">
        <title>Applications of and Algorithms for Genome Assembly and Genomic Analyses with an Emphasis on Marine Teleosts.</title>
        <authorList>
            <person name="Pickett B.D."/>
        </authorList>
    </citation>
    <scope>NUCLEOTIDE SEQUENCE</scope>
    <source>
        <strain evidence="2">HI-2016</strain>
    </source>
</reference>
<evidence type="ECO:0000256" key="1">
    <source>
        <dbReference type="SAM" id="MobiDB-lite"/>
    </source>
</evidence>
<name>A0A8T2NKI7_9TELE</name>
<organism evidence="2 3">
    <name type="scientific">Albula glossodonta</name>
    <name type="common">roundjaw bonefish</name>
    <dbReference type="NCBI Taxonomy" id="121402"/>
    <lineage>
        <taxon>Eukaryota</taxon>
        <taxon>Metazoa</taxon>
        <taxon>Chordata</taxon>
        <taxon>Craniata</taxon>
        <taxon>Vertebrata</taxon>
        <taxon>Euteleostomi</taxon>
        <taxon>Actinopterygii</taxon>
        <taxon>Neopterygii</taxon>
        <taxon>Teleostei</taxon>
        <taxon>Albuliformes</taxon>
        <taxon>Albulidae</taxon>
        <taxon>Albula</taxon>
    </lineage>
</organism>
<dbReference type="PANTHER" id="PTHR14690:SF11">
    <property type="entry name" value="IQ AND AAA DOMAIN-CONTAINING PROTEIN 1 ISOFORM X1"/>
    <property type="match status" value="1"/>
</dbReference>
<dbReference type="InterPro" id="IPR000048">
    <property type="entry name" value="IQ_motif_EF-hand-BS"/>
</dbReference>
<dbReference type="Proteomes" id="UP000824540">
    <property type="component" value="Unassembled WGS sequence"/>
</dbReference>
<feature type="compositionally biased region" description="Basic residues" evidence="1">
    <location>
        <begin position="294"/>
        <end position="304"/>
    </location>
</feature>
<dbReference type="InterPro" id="IPR052267">
    <property type="entry name" value="N-DRC_Component"/>
</dbReference>
<evidence type="ECO:0000313" key="3">
    <source>
        <dbReference type="Proteomes" id="UP000824540"/>
    </source>
</evidence>
<evidence type="ECO:0008006" key="4">
    <source>
        <dbReference type="Google" id="ProtNLM"/>
    </source>
</evidence>
<dbReference type="PROSITE" id="PS50096">
    <property type="entry name" value="IQ"/>
    <property type="match status" value="1"/>
</dbReference>
<dbReference type="OrthoDB" id="3046016at2759"/>
<dbReference type="PANTHER" id="PTHR14690">
    <property type="entry name" value="IQ MOTIF CONTAINING WITH AAA DOMAIN 1"/>
    <property type="match status" value="1"/>
</dbReference>
<accession>A0A8T2NKI7</accession>
<dbReference type="EMBL" id="JAFBMS010000053">
    <property type="protein sequence ID" value="KAG9339521.1"/>
    <property type="molecule type" value="Genomic_DNA"/>
</dbReference>
<dbReference type="SMART" id="SM00015">
    <property type="entry name" value="IQ"/>
    <property type="match status" value="1"/>
</dbReference>
<dbReference type="AlphaFoldDB" id="A0A8T2NKI7"/>
<feature type="compositionally biased region" description="Basic residues" evidence="1">
    <location>
        <begin position="313"/>
        <end position="324"/>
    </location>
</feature>
<evidence type="ECO:0000313" key="2">
    <source>
        <dbReference type="EMBL" id="KAG9339521.1"/>
    </source>
</evidence>
<protein>
    <recommendedName>
        <fullName evidence="4">IQ motif containing with AAA domain 1</fullName>
    </recommendedName>
</protein>
<feature type="region of interest" description="Disordered" evidence="1">
    <location>
        <begin position="274"/>
        <end position="330"/>
    </location>
</feature>
<sequence length="330" mass="38415">MWAEAQGALENMLQEELPAVPPRPRKDRLMVFQSLATSYVKYLQILRALEAVYDQMVHPQKRLVVRQILDGVTGRLLELKNEMVELEFSEFHYYDDVLQDLKLTPGDLEVPIPRYFVSEKLRVLREREKLLAQILSRGEHIQPEPEIRREEEKERLGRHRTASTLDQNVAATRIQKMWLGYSARKKIRKERLEEMVFLGMVECTRRLVQEEHEAEFQKALVNIKNSVRSVDGPDMRQTLQEQIRQWFIECRDATGKFPDFPSTDEGGSAAIFAQKTPEQVAAELAAREEEREKRMKSKGKKEKKNGKEGKEKKKEKKGKGRGRKSSADPE</sequence>
<comment type="caution">
    <text evidence="2">The sequence shown here is derived from an EMBL/GenBank/DDBJ whole genome shotgun (WGS) entry which is preliminary data.</text>
</comment>